<dbReference type="EMBL" id="CP158258">
    <property type="protein sequence ID" value="XDJ58768.1"/>
    <property type="molecule type" value="Genomic_DNA"/>
</dbReference>
<evidence type="ECO:0000313" key="10">
    <source>
        <dbReference type="EMBL" id="XDJ73594.1"/>
    </source>
</evidence>
<evidence type="ECO:0000313" key="18">
    <source>
        <dbReference type="EMBL" id="XDJ97855.1"/>
    </source>
</evidence>
<dbReference type="EMBL" id="CP158273">
    <property type="protein sequence ID" value="XDJ95207.1"/>
    <property type="molecule type" value="Genomic_DNA"/>
</dbReference>
<dbReference type="EMBL" id="CP158271">
    <property type="protein sequence ID" value="XDJ94065.1"/>
    <property type="molecule type" value="Genomic_DNA"/>
</dbReference>
<dbReference type="Pfam" id="PF04443">
    <property type="entry name" value="LuxE"/>
    <property type="match status" value="1"/>
</dbReference>
<dbReference type="GeneID" id="93066388"/>
<dbReference type="EMBL" id="CP158259">
    <property type="protein sequence ID" value="XDJ60486.1"/>
    <property type="molecule type" value="Genomic_DNA"/>
</dbReference>
<evidence type="ECO:0000313" key="2">
    <source>
        <dbReference type="EMBL" id="XDJ44693.1"/>
    </source>
</evidence>
<dbReference type="EMBL" id="CP158272">
    <property type="protein sequence ID" value="XDJ97855.1"/>
    <property type="molecule type" value="Genomic_DNA"/>
</dbReference>
<evidence type="ECO:0000313" key="13">
    <source>
        <dbReference type="EMBL" id="XDJ84446.1"/>
    </source>
</evidence>
<dbReference type="GO" id="GO:0047474">
    <property type="term" value="F:long-chain fatty acid--protein ligase activity"/>
    <property type="evidence" value="ECO:0007669"/>
    <property type="project" value="InterPro"/>
</dbReference>
<dbReference type="Gene3D" id="3.40.50.12780">
    <property type="entry name" value="N-terminal domain of ligase-like"/>
    <property type="match status" value="1"/>
</dbReference>
<proteinExistence type="predicted"/>
<evidence type="ECO:0000313" key="16">
    <source>
        <dbReference type="EMBL" id="XDJ94065.1"/>
    </source>
</evidence>
<evidence type="ECO:0000313" key="11">
    <source>
        <dbReference type="EMBL" id="XDJ76586.1"/>
    </source>
</evidence>
<evidence type="ECO:0000313" key="17">
    <source>
        <dbReference type="EMBL" id="XDJ95207.1"/>
    </source>
</evidence>
<dbReference type="EMBL" id="CP158260">
    <property type="protein sequence ID" value="XDJ64898.1"/>
    <property type="molecule type" value="Genomic_DNA"/>
</dbReference>
<dbReference type="EMBL" id="CP158270">
    <property type="protein sequence ID" value="XDJ90834.1"/>
    <property type="molecule type" value="Genomic_DNA"/>
</dbReference>
<dbReference type="EMBL" id="CP158269">
    <property type="protein sequence ID" value="XDJ86890.1"/>
    <property type="molecule type" value="Genomic_DNA"/>
</dbReference>
<reference evidence="9" key="1">
    <citation type="submission" date="2024-05" db="EMBL/GenBank/DDBJ databases">
        <authorList>
            <person name="Luo Y.-C."/>
            <person name="Nicholds J."/>
            <person name="Mortimer T."/>
            <person name="Maboni G."/>
        </authorList>
    </citation>
    <scope>NUCLEOTIDE SEQUENCE</scope>
    <source>
        <strain evidence="17">124370</strain>
        <strain evidence="18">124566</strain>
        <strain evidence="16">124953</strain>
        <strain evidence="15">130308</strain>
        <strain evidence="14">130416</strain>
        <strain evidence="13">140124</strain>
        <strain evidence="12">143751</strain>
        <strain evidence="11">143769</strain>
        <strain evidence="10">143811</strain>
        <strain evidence="9">143936</strain>
        <strain evidence="8">145849</strain>
        <strain evidence="7">145850</strain>
        <strain evidence="6">145852</strain>
        <strain evidence="5">148131</strain>
        <strain evidence="4">150221</strain>
        <strain evidence="3">150964</strain>
        <strain evidence="2">153271</strain>
    </source>
</reference>
<dbReference type="EMBL" id="CP158261">
    <property type="protein sequence ID" value="XDJ65474.1"/>
    <property type="molecule type" value="Genomic_DNA"/>
</dbReference>
<evidence type="ECO:0000313" key="8">
    <source>
        <dbReference type="EMBL" id="XDJ65474.1"/>
    </source>
</evidence>
<sequence>MLSEPDPARVDEVPASVQAFCAIPDAYTPEAEHHELFMQAMRDVTHWHMDRSPWYRNFARLNGIDPDQFQSLEDVLSMPGVHANVFKGHEIRSIPQSHVVAHLTSSGTTGQKSQMFFDDFTLTNARAMVERCLQERGFPSTEPAHYLVNGFEPYEGFKVGTSNTNQFLTRYAPAAEQFWTLRHVGGGKHEFDPFGTTRKLQDWARGSSPVRIIGFPAFLHFTLERMRQLGLPDLKLPPGSWVVFGGGWKSHADKAISREEMASRIGRQLGILPSHIIESFGSVEHSVPYIGCAHQHLHQPTWARVVIRDVKTLAPVPDGTPGFLSFISPYITSVPAHSVIMGDLAVKHPAGSCDCPARAAPWFEVLGRAGVSANRSCAAAAAQLLRGDTNGN</sequence>
<dbReference type="EMBL" id="CP158265">
    <property type="protein sequence ID" value="XDJ76586.1"/>
    <property type="molecule type" value="Genomic_DNA"/>
</dbReference>
<evidence type="ECO:0000313" key="3">
    <source>
        <dbReference type="EMBL" id="XDJ53473.1"/>
    </source>
</evidence>
<dbReference type="EMBL" id="CP158257">
    <property type="protein sequence ID" value="XDJ56086.1"/>
    <property type="molecule type" value="Genomic_DNA"/>
</dbReference>
<dbReference type="KEGG" id="cgin:ABRZ00_02600"/>
<accession>A0AB39EV35</accession>
<dbReference type="InterPro" id="IPR007534">
    <property type="entry name" value="LuxE"/>
</dbReference>
<evidence type="ECO:0000259" key="1">
    <source>
        <dbReference type="Pfam" id="PF04443"/>
    </source>
</evidence>
<dbReference type="EMBL" id="CP158253">
    <property type="protein sequence ID" value="XDJ44693.1"/>
    <property type="molecule type" value="Genomic_DNA"/>
</dbReference>
<dbReference type="GO" id="GO:0008218">
    <property type="term" value="P:bioluminescence"/>
    <property type="evidence" value="ECO:0007669"/>
    <property type="project" value="InterPro"/>
</dbReference>
<dbReference type="RefSeq" id="WP_368641245.1">
    <property type="nucleotide sequence ID" value="NZ_CP158253.1"/>
</dbReference>
<protein>
    <submittedName>
        <fullName evidence="9">Acyl-protein synthase</fullName>
    </submittedName>
</protein>
<evidence type="ECO:0000313" key="6">
    <source>
        <dbReference type="EMBL" id="XDJ60486.1"/>
    </source>
</evidence>
<dbReference type="AlphaFoldDB" id="A0AB39EV35"/>
<dbReference type="EMBL" id="CP158268">
    <property type="protein sequence ID" value="XDJ84446.1"/>
    <property type="molecule type" value="Genomic_DNA"/>
</dbReference>
<evidence type="ECO:0000313" key="7">
    <source>
        <dbReference type="EMBL" id="XDJ64898.1"/>
    </source>
</evidence>
<dbReference type="EMBL" id="CP158266">
    <property type="protein sequence ID" value="XDJ81421.1"/>
    <property type="molecule type" value="Genomic_DNA"/>
</dbReference>
<evidence type="ECO:0000313" key="9">
    <source>
        <dbReference type="EMBL" id="XDJ71321.1"/>
    </source>
</evidence>
<dbReference type="SUPFAM" id="SSF56801">
    <property type="entry name" value="Acetyl-CoA synthetase-like"/>
    <property type="match status" value="1"/>
</dbReference>
<organism evidence="9">
    <name type="scientific">Castellaniella ginsengisoli</name>
    <dbReference type="NCBI Taxonomy" id="546114"/>
    <lineage>
        <taxon>Bacteria</taxon>
        <taxon>Pseudomonadati</taxon>
        <taxon>Pseudomonadota</taxon>
        <taxon>Betaproteobacteria</taxon>
        <taxon>Burkholderiales</taxon>
        <taxon>Alcaligenaceae</taxon>
        <taxon>Castellaniella</taxon>
    </lineage>
</organism>
<dbReference type="EMBL" id="CP158263">
    <property type="protein sequence ID" value="XDJ71321.1"/>
    <property type="molecule type" value="Genomic_DNA"/>
</dbReference>
<evidence type="ECO:0000313" key="4">
    <source>
        <dbReference type="EMBL" id="XDJ56086.1"/>
    </source>
</evidence>
<dbReference type="EMBL" id="CP158256">
    <property type="protein sequence ID" value="XDJ53473.1"/>
    <property type="molecule type" value="Genomic_DNA"/>
</dbReference>
<feature type="domain" description="Acyl-protein synthetase LuxE" evidence="1">
    <location>
        <begin position="30"/>
        <end position="383"/>
    </location>
</feature>
<dbReference type="InterPro" id="IPR042099">
    <property type="entry name" value="ANL_N_sf"/>
</dbReference>
<name>A0AB39EV35_9BURK</name>
<evidence type="ECO:0000313" key="5">
    <source>
        <dbReference type="EMBL" id="XDJ58768.1"/>
    </source>
</evidence>
<dbReference type="EMBL" id="CP158264">
    <property type="protein sequence ID" value="XDJ73594.1"/>
    <property type="molecule type" value="Genomic_DNA"/>
</dbReference>
<gene>
    <name evidence="5" type="ORF">ABRY90_02295</name>
    <name evidence="8" type="ORF">ABRY91_08510</name>
    <name evidence="6" type="ORF">ABRY92_10850</name>
    <name evidence="16" type="ORF">ABRY95_03360</name>
    <name evidence="12" type="ORF">ABRY96_06790</name>
    <name evidence="10" type="ORF">ABRY97_08105</name>
    <name evidence="14" type="ORF">ABRY98_07940</name>
    <name evidence="4" type="ORF">ABRZ00_02600</name>
    <name evidence="3" type="ORF">ABRZ01_02960</name>
    <name evidence="2" type="ORF">ABRZ02_13775</name>
    <name evidence="7" type="ORF">ABRZ03_06145</name>
    <name evidence="17" type="ORF">ABRZ05_08830</name>
    <name evidence="9" type="ORF">ABRZ06_10360</name>
    <name evidence="13" type="ORF">ABRZ08_09385</name>
    <name evidence="11" type="ORF">ABRZ10_10525</name>
    <name evidence="18" type="ORF">ABRZ11_08485</name>
    <name evidence="15" type="ORF">ABRZ12_00595</name>
</gene>
<evidence type="ECO:0000313" key="15">
    <source>
        <dbReference type="EMBL" id="XDJ90834.1"/>
    </source>
</evidence>
<evidence type="ECO:0000313" key="14">
    <source>
        <dbReference type="EMBL" id="XDJ86890.1"/>
    </source>
</evidence>
<evidence type="ECO:0000313" key="12">
    <source>
        <dbReference type="EMBL" id="XDJ81421.1"/>
    </source>
</evidence>